<feature type="compositionally biased region" description="Basic and acidic residues" evidence="1">
    <location>
        <begin position="239"/>
        <end position="252"/>
    </location>
</feature>
<protein>
    <recommendedName>
        <fullName evidence="4">DUF4283 domain-containing protein</fullName>
    </recommendedName>
</protein>
<evidence type="ECO:0000313" key="2">
    <source>
        <dbReference type="EMBL" id="GJT51598.1"/>
    </source>
</evidence>
<sequence>MQAPVISSSPALVLDDSCLIDRDLSNHVLGKVKEFSSIPNLHTILKDEGFSYVNVSYIGGLWVLLELTSMDTKLNLMNHIGVKSWFHTIQEACDDFVSDERIVWVDIEGVPLKAWSRETFTRIGKIWGETLDLEENADSSFGRKRLCIKTKHVTSILETFKLIVKGRVYMVRAKELFTWNPTFLEYKEREYSSDVESAHASINNELNRPPNGEEPDDEFMSDEDGVPETIFGSSSLVPNHRDEDKDAAHSDDPFGLYDLLKNKKGTTNHVPSPSLSHPPGFTPVTSENRVENLTETGAPKVFNAQVMNSSQDIPVDSNKTFSGQNVVKSGGSVLDVMEDIIRVGQVMGYSMEGCVKDLENIIGKQGEDNVIR</sequence>
<evidence type="ECO:0000313" key="3">
    <source>
        <dbReference type="Proteomes" id="UP001151760"/>
    </source>
</evidence>
<dbReference type="EMBL" id="BQNB010016421">
    <property type="protein sequence ID" value="GJT51598.1"/>
    <property type="molecule type" value="Genomic_DNA"/>
</dbReference>
<accession>A0ABQ5EL11</accession>
<proteinExistence type="predicted"/>
<gene>
    <name evidence="2" type="ORF">Tco_0977755</name>
</gene>
<organism evidence="2 3">
    <name type="scientific">Tanacetum coccineum</name>
    <dbReference type="NCBI Taxonomy" id="301880"/>
    <lineage>
        <taxon>Eukaryota</taxon>
        <taxon>Viridiplantae</taxon>
        <taxon>Streptophyta</taxon>
        <taxon>Embryophyta</taxon>
        <taxon>Tracheophyta</taxon>
        <taxon>Spermatophyta</taxon>
        <taxon>Magnoliopsida</taxon>
        <taxon>eudicotyledons</taxon>
        <taxon>Gunneridae</taxon>
        <taxon>Pentapetalae</taxon>
        <taxon>asterids</taxon>
        <taxon>campanulids</taxon>
        <taxon>Asterales</taxon>
        <taxon>Asteraceae</taxon>
        <taxon>Asteroideae</taxon>
        <taxon>Anthemideae</taxon>
        <taxon>Anthemidinae</taxon>
        <taxon>Tanacetum</taxon>
    </lineage>
</organism>
<evidence type="ECO:0000256" key="1">
    <source>
        <dbReference type="SAM" id="MobiDB-lite"/>
    </source>
</evidence>
<comment type="caution">
    <text evidence="2">The sequence shown here is derived from an EMBL/GenBank/DDBJ whole genome shotgun (WGS) entry which is preliminary data.</text>
</comment>
<name>A0ABQ5EL11_9ASTR</name>
<feature type="region of interest" description="Disordered" evidence="1">
    <location>
        <begin position="197"/>
        <end position="253"/>
    </location>
</feature>
<reference evidence="2" key="2">
    <citation type="submission" date="2022-01" db="EMBL/GenBank/DDBJ databases">
        <authorList>
            <person name="Yamashiro T."/>
            <person name="Shiraishi A."/>
            <person name="Satake H."/>
            <person name="Nakayama K."/>
        </authorList>
    </citation>
    <scope>NUCLEOTIDE SEQUENCE</scope>
</reference>
<reference evidence="2" key="1">
    <citation type="journal article" date="2022" name="Int. J. Mol. Sci.">
        <title>Draft Genome of Tanacetum Coccineum: Genomic Comparison of Closely Related Tanacetum-Family Plants.</title>
        <authorList>
            <person name="Yamashiro T."/>
            <person name="Shiraishi A."/>
            <person name="Nakayama K."/>
            <person name="Satake H."/>
        </authorList>
    </citation>
    <scope>NUCLEOTIDE SEQUENCE</scope>
</reference>
<evidence type="ECO:0008006" key="4">
    <source>
        <dbReference type="Google" id="ProtNLM"/>
    </source>
</evidence>
<keyword evidence="3" id="KW-1185">Reference proteome</keyword>
<dbReference type="Proteomes" id="UP001151760">
    <property type="component" value="Unassembled WGS sequence"/>
</dbReference>
<feature type="compositionally biased region" description="Acidic residues" evidence="1">
    <location>
        <begin position="213"/>
        <end position="226"/>
    </location>
</feature>